<feature type="binding site" evidence="7">
    <location>
        <position position="269"/>
    </location>
    <ligand>
        <name>substrate</name>
    </ligand>
</feature>
<evidence type="ECO:0000256" key="7">
    <source>
        <dbReference type="HAMAP-Rule" id="MF_00109"/>
    </source>
</evidence>
<dbReference type="GO" id="GO:0009423">
    <property type="term" value="P:chorismate biosynthetic process"/>
    <property type="evidence" value="ECO:0007669"/>
    <property type="project" value="UniProtKB-UniRule"/>
</dbReference>
<dbReference type="InterPro" id="IPR001387">
    <property type="entry name" value="Cro/C1-type_HTH"/>
</dbReference>
<dbReference type="GO" id="GO:0005829">
    <property type="term" value="C:cytosol"/>
    <property type="evidence" value="ECO:0007669"/>
    <property type="project" value="TreeGrafter"/>
</dbReference>
<dbReference type="PROSITE" id="PS50943">
    <property type="entry name" value="HTH_CROC1"/>
    <property type="match status" value="1"/>
</dbReference>
<evidence type="ECO:0000313" key="9">
    <source>
        <dbReference type="EMBL" id="QDY99407.1"/>
    </source>
</evidence>
<comment type="caution">
    <text evidence="7">Lacks conserved residue(s) required for the propagation of feature annotation.</text>
</comment>
<dbReference type="Proteomes" id="UP000321389">
    <property type="component" value="Chromosome"/>
</dbReference>
<keyword evidence="7" id="KW-0460">Magnesium</keyword>
<keyword evidence="4 7" id="KW-0418">Kinase</keyword>
<comment type="catalytic activity">
    <reaction evidence="7">
        <text>shikimate + ATP = 3-phosphoshikimate + ADP + H(+)</text>
        <dbReference type="Rhea" id="RHEA:13121"/>
        <dbReference type="ChEBI" id="CHEBI:15378"/>
        <dbReference type="ChEBI" id="CHEBI:30616"/>
        <dbReference type="ChEBI" id="CHEBI:36208"/>
        <dbReference type="ChEBI" id="CHEBI:145989"/>
        <dbReference type="ChEBI" id="CHEBI:456216"/>
        <dbReference type="EC" id="2.7.1.71"/>
    </reaction>
</comment>
<comment type="similarity">
    <text evidence="7">Belongs to the shikimate kinase family.</text>
</comment>
<dbReference type="PANTHER" id="PTHR21087:SF16">
    <property type="entry name" value="SHIKIMATE KINASE 1, CHLOROPLASTIC"/>
    <property type="match status" value="1"/>
</dbReference>
<dbReference type="Pfam" id="PF01202">
    <property type="entry name" value="SKI"/>
    <property type="match status" value="1"/>
</dbReference>
<evidence type="ECO:0000256" key="1">
    <source>
        <dbReference type="ARBA" id="ARBA00022605"/>
    </source>
</evidence>
<dbReference type="EC" id="2.7.1.71" evidence="7"/>
<keyword evidence="5 7" id="KW-0067">ATP-binding</keyword>
<feature type="binding site" evidence="7">
    <location>
        <begin position="142"/>
        <end position="147"/>
    </location>
    <ligand>
        <name>ATP</name>
        <dbReference type="ChEBI" id="CHEBI:30616"/>
    </ligand>
</feature>
<evidence type="ECO:0000256" key="3">
    <source>
        <dbReference type="ARBA" id="ARBA00022741"/>
    </source>
</evidence>
<feature type="domain" description="HTH cro/C1-type" evidence="8">
    <location>
        <begin position="35"/>
        <end position="89"/>
    </location>
</feature>
<gene>
    <name evidence="7" type="primary">aroK</name>
    <name evidence="9" type="ORF">FQ775_02905</name>
</gene>
<dbReference type="OrthoDB" id="9800332at2"/>
<dbReference type="EMBL" id="CP042301">
    <property type="protein sequence ID" value="QDY99407.1"/>
    <property type="molecule type" value="Genomic_DNA"/>
</dbReference>
<dbReference type="Gene3D" id="3.40.50.300">
    <property type="entry name" value="P-loop containing nucleotide triphosphate hydrolases"/>
    <property type="match status" value="1"/>
</dbReference>
<feature type="binding site" evidence="7">
    <location>
        <position position="188"/>
    </location>
    <ligand>
        <name>substrate</name>
    </ligand>
</feature>
<reference evidence="9" key="1">
    <citation type="submission" date="2020-04" db="EMBL/GenBank/DDBJ databases">
        <title>Nitratireductor sp. nov. isolated from mangrove soil.</title>
        <authorList>
            <person name="Ye Y."/>
        </authorList>
    </citation>
    <scope>NUCLEOTIDE SEQUENCE</scope>
    <source>
        <strain evidence="9">SY7</strain>
    </source>
</reference>
<dbReference type="CDD" id="cd00093">
    <property type="entry name" value="HTH_XRE"/>
    <property type="match status" value="1"/>
</dbReference>
<dbReference type="InterPro" id="IPR027417">
    <property type="entry name" value="P-loop_NTPase"/>
</dbReference>
<sequence length="306" mass="33534">MDEIVGFDGRATPPETAAGEEAANRALLALVGERVRTARARKGLSRRVLSEKSGVSQRYLAQLEGGEGNISILLLRRIAEALDLRIEWLVASDDPWSSDTVTVSRLFQRANAEERRRVIAILDPEHPSLRRARRIAFIGLRGAGKSTLARMAADRLGLPFLELNQEIEAASGMPVNEVMALYGQEGYRRLERQAVERIVATHDEIALAVAGGIVSEPETFDLLLRHFHTVWLKAAPEEHMARVRAQGDTRPMAGNPAAMEELRSILTSREALYARAGIHVDTSGHSPEESLEEVLASLGEVGRAVG</sequence>
<dbReference type="Pfam" id="PF01381">
    <property type="entry name" value="HTH_3"/>
    <property type="match status" value="1"/>
</dbReference>
<dbReference type="SUPFAM" id="SSF52540">
    <property type="entry name" value="P-loop containing nucleoside triphosphate hydrolases"/>
    <property type="match status" value="1"/>
</dbReference>
<feature type="binding site" evidence="7">
    <location>
        <position position="146"/>
    </location>
    <ligand>
        <name>Mg(2+)</name>
        <dbReference type="ChEBI" id="CHEBI:18420"/>
    </ligand>
</feature>
<dbReference type="HAMAP" id="MF_00109">
    <property type="entry name" value="Shikimate_kinase"/>
    <property type="match status" value="1"/>
</dbReference>
<dbReference type="GO" id="GO:0004765">
    <property type="term" value="F:shikimate kinase activity"/>
    <property type="evidence" value="ECO:0007669"/>
    <property type="project" value="UniProtKB-UniRule"/>
</dbReference>
<dbReference type="InterPro" id="IPR031322">
    <property type="entry name" value="Shikimate/glucono_kinase"/>
</dbReference>
<dbReference type="GO" id="GO:0000287">
    <property type="term" value="F:magnesium ion binding"/>
    <property type="evidence" value="ECO:0007669"/>
    <property type="project" value="UniProtKB-UniRule"/>
</dbReference>
<keyword evidence="3 7" id="KW-0547">Nucleotide-binding</keyword>
<dbReference type="AlphaFoldDB" id="A0A5B8KV16"/>
<comment type="cofactor">
    <cofactor evidence="7">
        <name>Mg(2+)</name>
        <dbReference type="ChEBI" id="CHEBI:18420"/>
    </cofactor>
    <text evidence="7">Binds 1 Mg(2+) ion per subunit.</text>
</comment>
<dbReference type="PRINTS" id="PR01100">
    <property type="entry name" value="SHIKIMTKNASE"/>
</dbReference>
<dbReference type="GO" id="GO:0009073">
    <property type="term" value="P:aromatic amino acid family biosynthetic process"/>
    <property type="evidence" value="ECO:0007669"/>
    <property type="project" value="UniProtKB-KW"/>
</dbReference>
<dbReference type="KEGG" id="niy:FQ775_02905"/>
<protein>
    <recommendedName>
        <fullName evidence="7">Shikimate kinase</fullName>
        <shortName evidence="7">SK</shortName>
        <ecNumber evidence="7">2.7.1.71</ecNumber>
    </recommendedName>
</protein>
<dbReference type="GO" id="GO:0003677">
    <property type="term" value="F:DNA binding"/>
    <property type="evidence" value="ECO:0007669"/>
    <property type="project" value="InterPro"/>
</dbReference>
<feature type="binding site" evidence="7">
    <location>
        <position position="250"/>
    </location>
    <ligand>
        <name>ATP</name>
        <dbReference type="ChEBI" id="CHEBI:30616"/>
    </ligand>
</feature>
<comment type="pathway">
    <text evidence="7">Metabolic intermediate biosynthesis; chorismate biosynthesis; chorismate from D-erythrose 4-phosphate and phosphoenolpyruvate: step 5/7.</text>
</comment>
<name>A0A5B8KV16_9HYPH</name>
<comment type="subunit">
    <text evidence="7">Monomer.</text>
</comment>
<evidence type="ECO:0000313" key="10">
    <source>
        <dbReference type="Proteomes" id="UP000321389"/>
    </source>
</evidence>
<dbReference type="GO" id="GO:0005524">
    <property type="term" value="F:ATP binding"/>
    <property type="evidence" value="ECO:0007669"/>
    <property type="project" value="UniProtKB-UniRule"/>
</dbReference>
<keyword evidence="10" id="KW-1185">Reference proteome</keyword>
<dbReference type="SMART" id="SM00530">
    <property type="entry name" value="HTH_XRE"/>
    <property type="match status" value="1"/>
</dbReference>
<dbReference type="PANTHER" id="PTHR21087">
    <property type="entry name" value="SHIKIMATE KINASE"/>
    <property type="match status" value="1"/>
</dbReference>
<dbReference type="RefSeq" id="WP_146298063.1">
    <property type="nucleotide sequence ID" value="NZ_CP042301.2"/>
</dbReference>
<comment type="subcellular location">
    <subcellularLocation>
        <location evidence="7">Cytoplasm</location>
    </subcellularLocation>
</comment>
<keyword evidence="7" id="KW-0963">Cytoplasm</keyword>
<dbReference type="CDD" id="cd00464">
    <property type="entry name" value="SK"/>
    <property type="match status" value="1"/>
</dbReference>
<evidence type="ECO:0000256" key="6">
    <source>
        <dbReference type="ARBA" id="ARBA00023141"/>
    </source>
</evidence>
<dbReference type="UniPathway" id="UPA00053">
    <property type="reaction ID" value="UER00088"/>
</dbReference>
<dbReference type="NCBIfam" id="NF006015">
    <property type="entry name" value="PRK08154.1"/>
    <property type="match status" value="1"/>
</dbReference>
<comment type="function">
    <text evidence="7">Catalyzes the specific phosphorylation of the 3-hydroxyl group of shikimic acid using ATP as a cosubstrate.</text>
</comment>
<dbReference type="Gene3D" id="1.10.260.40">
    <property type="entry name" value="lambda repressor-like DNA-binding domains"/>
    <property type="match status" value="1"/>
</dbReference>
<feature type="binding site" evidence="7">
    <location>
        <position position="211"/>
    </location>
    <ligand>
        <name>substrate</name>
    </ligand>
</feature>
<evidence type="ECO:0000256" key="5">
    <source>
        <dbReference type="ARBA" id="ARBA00022840"/>
    </source>
</evidence>
<evidence type="ECO:0000256" key="2">
    <source>
        <dbReference type="ARBA" id="ARBA00022679"/>
    </source>
</evidence>
<keyword evidence="2 7" id="KW-0808">Transferase</keyword>
<accession>A0A5B8KV16</accession>
<dbReference type="InterPro" id="IPR010982">
    <property type="entry name" value="Lambda_DNA-bd_dom_sf"/>
</dbReference>
<keyword evidence="1 7" id="KW-0028">Amino-acid biosynthesis</keyword>
<dbReference type="GO" id="GO:0008652">
    <property type="term" value="P:amino acid biosynthetic process"/>
    <property type="evidence" value="ECO:0007669"/>
    <property type="project" value="UniProtKB-KW"/>
</dbReference>
<keyword evidence="6 7" id="KW-0057">Aromatic amino acid biosynthesis</keyword>
<dbReference type="InterPro" id="IPR000623">
    <property type="entry name" value="Shikimate_kinase/TSH1"/>
</dbReference>
<proteinExistence type="inferred from homology"/>
<organism evidence="9 10">
    <name type="scientific">Nitratireductor mangrovi</name>
    <dbReference type="NCBI Taxonomy" id="2599600"/>
    <lineage>
        <taxon>Bacteria</taxon>
        <taxon>Pseudomonadati</taxon>
        <taxon>Pseudomonadota</taxon>
        <taxon>Alphaproteobacteria</taxon>
        <taxon>Hyphomicrobiales</taxon>
        <taxon>Phyllobacteriaceae</taxon>
        <taxon>Nitratireductor</taxon>
    </lineage>
</organism>
<keyword evidence="7" id="KW-0479">Metal-binding</keyword>
<evidence type="ECO:0000259" key="8">
    <source>
        <dbReference type="PROSITE" id="PS50943"/>
    </source>
</evidence>
<dbReference type="SUPFAM" id="SSF47413">
    <property type="entry name" value="lambda repressor-like DNA-binding domains"/>
    <property type="match status" value="1"/>
</dbReference>
<evidence type="ECO:0000256" key="4">
    <source>
        <dbReference type="ARBA" id="ARBA00022777"/>
    </source>
</evidence>